<dbReference type="Gene3D" id="1.10.3730.10">
    <property type="entry name" value="ProC C-terminal domain-like"/>
    <property type="match status" value="1"/>
</dbReference>
<comment type="function">
    <text evidence="4 5">Catalyzes the reduction of 1-pyrroline-5-carboxylate (PCA) to L-proline.</text>
</comment>
<evidence type="ECO:0000313" key="10">
    <source>
        <dbReference type="Proteomes" id="UP000244384"/>
    </source>
</evidence>
<dbReference type="Proteomes" id="UP000244384">
    <property type="component" value="Chromosome"/>
</dbReference>
<dbReference type="InterPro" id="IPR036291">
    <property type="entry name" value="NAD(P)-bd_dom_sf"/>
</dbReference>
<dbReference type="GO" id="GO:0004735">
    <property type="term" value="F:pyrroline-5-carboxylate reductase activity"/>
    <property type="evidence" value="ECO:0007669"/>
    <property type="project" value="UniProtKB-UniRule"/>
</dbReference>
<evidence type="ECO:0000256" key="7">
    <source>
        <dbReference type="PIRSR" id="PIRSR000193-1"/>
    </source>
</evidence>
<accession>A0A5F2EYM1</accession>
<comment type="subcellular location">
    <subcellularLocation>
        <location evidence="5">Cytoplasm</location>
    </subcellularLocation>
</comment>
<keyword evidence="5 8" id="KW-0641">Proline biosynthesis</keyword>
<organism evidence="9 10">
    <name type="scientific">Aeromicrobium chenweiae</name>
    <dbReference type="NCBI Taxonomy" id="2079793"/>
    <lineage>
        <taxon>Bacteria</taxon>
        <taxon>Bacillati</taxon>
        <taxon>Actinomycetota</taxon>
        <taxon>Actinomycetes</taxon>
        <taxon>Propionibacteriales</taxon>
        <taxon>Nocardioidaceae</taxon>
        <taxon>Aeromicrobium</taxon>
    </lineage>
</organism>
<evidence type="ECO:0000256" key="2">
    <source>
        <dbReference type="ARBA" id="ARBA00022857"/>
    </source>
</evidence>
<dbReference type="GO" id="GO:0005737">
    <property type="term" value="C:cytoplasm"/>
    <property type="evidence" value="ECO:0007669"/>
    <property type="project" value="UniProtKB-SubCell"/>
</dbReference>
<dbReference type="EMBL" id="CP026952">
    <property type="protein sequence ID" value="AWB93561.1"/>
    <property type="molecule type" value="Genomic_DNA"/>
</dbReference>
<evidence type="ECO:0000256" key="3">
    <source>
        <dbReference type="ARBA" id="ARBA00023002"/>
    </source>
</evidence>
<dbReference type="PANTHER" id="PTHR11645:SF0">
    <property type="entry name" value="PYRROLINE-5-CARBOXYLATE REDUCTASE 3"/>
    <property type="match status" value="1"/>
</dbReference>
<keyword evidence="2 5" id="KW-0521">NADP</keyword>
<keyword evidence="5 8" id="KW-0028">Amino-acid biosynthesis</keyword>
<dbReference type="Gene3D" id="3.40.50.720">
    <property type="entry name" value="NAD(P)-binding Rossmann-like Domain"/>
    <property type="match status" value="1"/>
</dbReference>
<dbReference type="RefSeq" id="WP_108580038.1">
    <property type="nucleotide sequence ID" value="NZ_CP026952.1"/>
</dbReference>
<dbReference type="SUPFAM" id="SSF51735">
    <property type="entry name" value="NAD(P)-binding Rossmann-fold domains"/>
    <property type="match status" value="1"/>
</dbReference>
<dbReference type="PIRSF" id="PIRSF000193">
    <property type="entry name" value="Pyrrol-5-carb_rd"/>
    <property type="match status" value="1"/>
</dbReference>
<sequence>MTQRIAILGAGVMGETLLSAILSSGHPTGDVVISEKRDERAAELREKHGVEVTGNAEASAAADVILVVVKPQDVEPVLAEIADSVRPGATVVSLAAGIRIATVAAALPDGVAVVRAMPNTPALVGEGMFGVSAGPGVSDEQLAAVVGLLESGGRVVVVDESRQDAVTAVSGSGPAYVFYLAEAMIAGGVAEGLDEDTARTLAAQTLVGAAKLLAESDESAQELRRRVTSPNGTTHAAITTFDEAGVKDGLVAGVAAAAARSAELSGPA</sequence>
<evidence type="ECO:0000256" key="6">
    <source>
        <dbReference type="NCBIfam" id="TIGR00112"/>
    </source>
</evidence>
<dbReference type="PROSITE" id="PS00521">
    <property type="entry name" value="P5CR"/>
    <property type="match status" value="1"/>
</dbReference>
<keyword evidence="5" id="KW-0963">Cytoplasm</keyword>
<dbReference type="OrthoDB" id="9805754at2"/>
<dbReference type="InterPro" id="IPR053790">
    <property type="entry name" value="P5CR-like_CS"/>
</dbReference>
<dbReference type="PANTHER" id="PTHR11645">
    <property type="entry name" value="PYRROLINE-5-CARBOXYLATE REDUCTASE"/>
    <property type="match status" value="1"/>
</dbReference>
<dbReference type="Pfam" id="PF03807">
    <property type="entry name" value="F420_oxidored"/>
    <property type="match status" value="1"/>
</dbReference>
<dbReference type="KEGG" id="aez:C3E78_15830"/>
<name>A0A2S0WQG5_9ACTN</name>
<dbReference type="UniPathway" id="UPA00098">
    <property type="reaction ID" value="UER00361"/>
</dbReference>
<evidence type="ECO:0000256" key="4">
    <source>
        <dbReference type="ARBA" id="ARBA00058118"/>
    </source>
</evidence>
<dbReference type="AlphaFoldDB" id="A0A2S0WQG5"/>
<dbReference type="NCBIfam" id="TIGR00112">
    <property type="entry name" value="proC"/>
    <property type="match status" value="1"/>
</dbReference>
<dbReference type="InterPro" id="IPR000304">
    <property type="entry name" value="Pyrroline-COOH_reductase"/>
</dbReference>
<accession>A0A2S0WQG5</accession>
<evidence type="ECO:0000256" key="1">
    <source>
        <dbReference type="ARBA" id="ARBA00005525"/>
    </source>
</evidence>
<dbReference type="InterPro" id="IPR028939">
    <property type="entry name" value="P5C_Rdtase_cat_N"/>
</dbReference>
<comment type="catalytic activity">
    <reaction evidence="5">
        <text>L-proline + NAD(+) = (S)-1-pyrroline-5-carboxylate + NADH + 2 H(+)</text>
        <dbReference type="Rhea" id="RHEA:14105"/>
        <dbReference type="ChEBI" id="CHEBI:15378"/>
        <dbReference type="ChEBI" id="CHEBI:17388"/>
        <dbReference type="ChEBI" id="CHEBI:57540"/>
        <dbReference type="ChEBI" id="CHEBI:57945"/>
        <dbReference type="ChEBI" id="CHEBI:60039"/>
        <dbReference type="EC" id="1.5.1.2"/>
    </reaction>
</comment>
<proteinExistence type="inferred from homology"/>
<keyword evidence="10" id="KW-1185">Reference proteome</keyword>
<dbReference type="FunFam" id="1.10.3730.10:FF:000001">
    <property type="entry name" value="Pyrroline-5-carboxylate reductase"/>
    <property type="match status" value="1"/>
</dbReference>
<keyword evidence="3 5" id="KW-0560">Oxidoreductase</keyword>
<comment type="similarity">
    <text evidence="1 5 8">Belongs to the pyrroline-5-carboxylate reductase family.</text>
</comment>
<dbReference type="InterPro" id="IPR029036">
    <property type="entry name" value="P5CR_dimer"/>
</dbReference>
<dbReference type="InterPro" id="IPR008927">
    <property type="entry name" value="6-PGluconate_DH-like_C_sf"/>
</dbReference>
<reference evidence="10" key="1">
    <citation type="submission" date="2018-01" db="EMBL/GenBank/DDBJ databases">
        <authorList>
            <person name="Li J."/>
        </authorList>
    </citation>
    <scope>NUCLEOTIDE SEQUENCE [LARGE SCALE GENOMIC DNA]</scope>
    <source>
        <strain evidence="10">592</strain>
    </source>
</reference>
<comment type="pathway">
    <text evidence="5 8">Amino-acid biosynthesis; L-proline biosynthesis; L-proline from L-glutamate 5-semialdehyde: step 1/1.</text>
</comment>
<feature type="binding site" evidence="7">
    <location>
        <begin position="8"/>
        <end position="13"/>
    </location>
    <ligand>
        <name>NADP(+)</name>
        <dbReference type="ChEBI" id="CHEBI:58349"/>
    </ligand>
</feature>
<evidence type="ECO:0000256" key="5">
    <source>
        <dbReference type="HAMAP-Rule" id="MF_01925"/>
    </source>
</evidence>
<dbReference type="EC" id="1.5.1.2" evidence="5 6"/>
<comment type="catalytic activity">
    <reaction evidence="5 8">
        <text>L-proline + NADP(+) = (S)-1-pyrroline-5-carboxylate + NADPH + 2 H(+)</text>
        <dbReference type="Rhea" id="RHEA:14109"/>
        <dbReference type="ChEBI" id="CHEBI:15378"/>
        <dbReference type="ChEBI" id="CHEBI:17388"/>
        <dbReference type="ChEBI" id="CHEBI:57783"/>
        <dbReference type="ChEBI" id="CHEBI:58349"/>
        <dbReference type="ChEBI" id="CHEBI:60039"/>
        <dbReference type="EC" id="1.5.1.2"/>
    </reaction>
</comment>
<dbReference type="GO" id="GO:0055129">
    <property type="term" value="P:L-proline biosynthetic process"/>
    <property type="evidence" value="ECO:0007669"/>
    <property type="project" value="UniProtKB-UniRule"/>
</dbReference>
<protein>
    <recommendedName>
        <fullName evidence="5 6">Pyrroline-5-carboxylate reductase</fullName>
        <shortName evidence="5">P5C reductase</shortName>
        <shortName evidence="5">P5CR</shortName>
        <ecNumber evidence="5 6">1.5.1.2</ecNumber>
    </recommendedName>
    <alternativeName>
        <fullName evidence="5">PCA reductase</fullName>
    </alternativeName>
</protein>
<evidence type="ECO:0000313" key="9">
    <source>
        <dbReference type="EMBL" id="AWB93561.1"/>
    </source>
</evidence>
<evidence type="ECO:0000256" key="8">
    <source>
        <dbReference type="RuleBase" id="RU003903"/>
    </source>
</evidence>
<dbReference type="HAMAP" id="MF_01925">
    <property type="entry name" value="P5C_reductase"/>
    <property type="match status" value="1"/>
</dbReference>
<feature type="binding site" evidence="7">
    <location>
        <position position="55"/>
    </location>
    <ligand>
        <name>NADPH</name>
        <dbReference type="ChEBI" id="CHEBI:57783"/>
    </ligand>
</feature>
<gene>
    <name evidence="5" type="primary">proC</name>
    <name evidence="9" type="ORF">C3E78_15830</name>
</gene>
<dbReference type="Pfam" id="PF14748">
    <property type="entry name" value="P5CR_dimer"/>
    <property type="match status" value="1"/>
</dbReference>
<dbReference type="SUPFAM" id="SSF48179">
    <property type="entry name" value="6-phosphogluconate dehydrogenase C-terminal domain-like"/>
    <property type="match status" value="1"/>
</dbReference>